<name>A0AAP0KTX2_9MAGN</name>
<evidence type="ECO:0000313" key="2">
    <source>
        <dbReference type="Proteomes" id="UP001419268"/>
    </source>
</evidence>
<dbReference type="AlphaFoldDB" id="A0AAP0KTX2"/>
<keyword evidence="2" id="KW-1185">Reference proteome</keyword>
<sequence>MERSPFLVRYGEIKQCTRSEEDLWLLMDEDESNALFEADREKGRVMSMMERVWCVSTDALTIYGLNGGDYVHCDVFIKREMVSNMIHEINSPYQAISSPYTGGKATLLGLFHSKKLMICFVEESQRIGKQVWRDLISSKNGLTSTIRRGTSLRGSMVMKVRETLEYALGKHAKARPKNHGAATPSLWDSDLTESRLASNGA</sequence>
<accession>A0AAP0KTX2</accession>
<protein>
    <submittedName>
        <fullName evidence="1">Uncharacterized protein</fullName>
    </submittedName>
</protein>
<evidence type="ECO:0000313" key="1">
    <source>
        <dbReference type="EMBL" id="KAK9158165.1"/>
    </source>
</evidence>
<organism evidence="1 2">
    <name type="scientific">Stephania cephalantha</name>
    <dbReference type="NCBI Taxonomy" id="152367"/>
    <lineage>
        <taxon>Eukaryota</taxon>
        <taxon>Viridiplantae</taxon>
        <taxon>Streptophyta</taxon>
        <taxon>Embryophyta</taxon>
        <taxon>Tracheophyta</taxon>
        <taxon>Spermatophyta</taxon>
        <taxon>Magnoliopsida</taxon>
        <taxon>Ranunculales</taxon>
        <taxon>Menispermaceae</taxon>
        <taxon>Menispermoideae</taxon>
        <taxon>Cissampelideae</taxon>
        <taxon>Stephania</taxon>
    </lineage>
</organism>
<reference evidence="1 2" key="1">
    <citation type="submission" date="2024-01" db="EMBL/GenBank/DDBJ databases">
        <title>Genome assemblies of Stephania.</title>
        <authorList>
            <person name="Yang L."/>
        </authorList>
    </citation>
    <scope>NUCLEOTIDE SEQUENCE [LARGE SCALE GENOMIC DNA]</scope>
    <source>
        <strain evidence="1">JXDWG</strain>
        <tissue evidence="1">Leaf</tissue>
    </source>
</reference>
<gene>
    <name evidence="1" type="ORF">Scep_004739</name>
</gene>
<proteinExistence type="predicted"/>
<dbReference type="EMBL" id="JBBNAG010000002">
    <property type="protein sequence ID" value="KAK9158165.1"/>
    <property type="molecule type" value="Genomic_DNA"/>
</dbReference>
<comment type="caution">
    <text evidence="1">The sequence shown here is derived from an EMBL/GenBank/DDBJ whole genome shotgun (WGS) entry which is preliminary data.</text>
</comment>
<dbReference type="Proteomes" id="UP001419268">
    <property type="component" value="Unassembled WGS sequence"/>
</dbReference>